<keyword evidence="3" id="KW-1003">Cell membrane</keyword>
<evidence type="ECO:0000313" key="10">
    <source>
        <dbReference type="Proteomes" id="UP000526125"/>
    </source>
</evidence>
<evidence type="ECO:0000256" key="2">
    <source>
        <dbReference type="ARBA" id="ARBA00006683"/>
    </source>
</evidence>
<proteinExistence type="inferred from homology"/>
<keyword evidence="6 7" id="KW-0472">Membrane</keyword>
<keyword evidence="5 7" id="KW-1133">Transmembrane helix</keyword>
<evidence type="ECO:0000256" key="5">
    <source>
        <dbReference type="ARBA" id="ARBA00022989"/>
    </source>
</evidence>
<evidence type="ECO:0000256" key="1">
    <source>
        <dbReference type="ARBA" id="ARBA00004651"/>
    </source>
</evidence>
<dbReference type="GO" id="GO:0004713">
    <property type="term" value="F:protein tyrosine kinase activity"/>
    <property type="evidence" value="ECO:0007669"/>
    <property type="project" value="TreeGrafter"/>
</dbReference>
<dbReference type="InterPro" id="IPR050445">
    <property type="entry name" value="Bact_polysacc_biosynth/exp"/>
</dbReference>
<keyword evidence="10" id="KW-1185">Reference proteome</keyword>
<accession>A0A7Y6BUZ3</accession>
<dbReference type="InterPro" id="IPR003856">
    <property type="entry name" value="LPS_length_determ_N"/>
</dbReference>
<dbReference type="EMBL" id="JABMCB010000169">
    <property type="protein sequence ID" value="NUU75291.1"/>
    <property type="molecule type" value="Genomic_DNA"/>
</dbReference>
<dbReference type="AlphaFoldDB" id="A0A7Y6BUZ3"/>
<evidence type="ECO:0000313" key="9">
    <source>
        <dbReference type="EMBL" id="NUU75291.1"/>
    </source>
</evidence>
<evidence type="ECO:0000256" key="7">
    <source>
        <dbReference type="SAM" id="Phobius"/>
    </source>
</evidence>
<feature type="transmembrane region" description="Helical" evidence="7">
    <location>
        <begin position="16"/>
        <end position="38"/>
    </location>
</feature>
<feature type="domain" description="Polysaccharide chain length determinant N-terminal" evidence="8">
    <location>
        <begin position="2"/>
        <end position="91"/>
    </location>
</feature>
<protein>
    <submittedName>
        <fullName evidence="9">Lipopolysaccharide biosynthesis protein</fullName>
    </submittedName>
</protein>
<dbReference type="PANTHER" id="PTHR32309:SF13">
    <property type="entry name" value="FERRIC ENTEROBACTIN TRANSPORT PROTEIN FEPE"/>
    <property type="match status" value="1"/>
</dbReference>
<dbReference type="Pfam" id="PF02706">
    <property type="entry name" value="Wzz"/>
    <property type="match status" value="1"/>
</dbReference>
<sequence length="248" mass="27536">MELELKEYAQIVKKKLWLILFIVILVGSTTGIYSYLFVQPKYEASNKLIITSGEKDQKTGIQKNDVDMGILLVDTYKEMLSTTAVLEKVVDRYPDLNLTVDALLENMKVETVADTPVLIVSVREYSYSSASQVADAVSNVFKSEVPRIIQAGSLTILKERSNNPSPVTPSPLMYTIIAVVVSLILGIGLAFLIEYLDDSIKSEEDVTQLLGLTTLAVIRNMKASDLRDKRSVSSKLQKLRETGTVIQQ</sequence>
<dbReference type="PANTHER" id="PTHR32309">
    <property type="entry name" value="TYROSINE-PROTEIN KINASE"/>
    <property type="match status" value="1"/>
</dbReference>
<dbReference type="RefSeq" id="WP_175395122.1">
    <property type="nucleotide sequence ID" value="NZ_JABMCB010000169.1"/>
</dbReference>
<evidence type="ECO:0000259" key="8">
    <source>
        <dbReference type="Pfam" id="PF02706"/>
    </source>
</evidence>
<comment type="caution">
    <text evidence="9">The sequence shown here is derived from an EMBL/GenBank/DDBJ whole genome shotgun (WGS) entry which is preliminary data.</text>
</comment>
<reference evidence="9 10" key="1">
    <citation type="submission" date="2020-05" db="EMBL/GenBank/DDBJ databases">
        <title>Genome Sequencing of Type Strains.</title>
        <authorList>
            <person name="Lemaire J.F."/>
            <person name="Inderbitzin P."/>
            <person name="Gregorio O.A."/>
            <person name="Collins S.B."/>
            <person name="Wespe N."/>
            <person name="Knight-Connoni V."/>
        </authorList>
    </citation>
    <scope>NUCLEOTIDE SEQUENCE [LARGE SCALE GENOMIC DNA]</scope>
    <source>
        <strain evidence="9 10">LMG 21957</strain>
    </source>
</reference>
<feature type="transmembrane region" description="Helical" evidence="7">
    <location>
        <begin position="172"/>
        <end position="193"/>
    </location>
</feature>
<dbReference type="Proteomes" id="UP000526125">
    <property type="component" value="Unassembled WGS sequence"/>
</dbReference>
<keyword evidence="4 7" id="KW-0812">Transmembrane</keyword>
<evidence type="ECO:0000256" key="4">
    <source>
        <dbReference type="ARBA" id="ARBA00022692"/>
    </source>
</evidence>
<name>A0A7Y6BUZ3_9BACL</name>
<organism evidence="9 10">
    <name type="scientific">Paenibacillus xylanilyticus</name>
    <dbReference type="NCBI Taxonomy" id="248903"/>
    <lineage>
        <taxon>Bacteria</taxon>
        <taxon>Bacillati</taxon>
        <taxon>Bacillota</taxon>
        <taxon>Bacilli</taxon>
        <taxon>Bacillales</taxon>
        <taxon>Paenibacillaceae</taxon>
        <taxon>Paenibacillus</taxon>
    </lineage>
</organism>
<comment type="similarity">
    <text evidence="2">Belongs to the CpsC/CapA family.</text>
</comment>
<gene>
    <name evidence="9" type="ORF">HP552_08610</name>
</gene>
<evidence type="ECO:0000256" key="6">
    <source>
        <dbReference type="ARBA" id="ARBA00023136"/>
    </source>
</evidence>
<dbReference type="GO" id="GO:0005886">
    <property type="term" value="C:plasma membrane"/>
    <property type="evidence" value="ECO:0007669"/>
    <property type="project" value="UniProtKB-SubCell"/>
</dbReference>
<comment type="subcellular location">
    <subcellularLocation>
        <location evidence="1">Cell membrane</location>
        <topology evidence="1">Multi-pass membrane protein</topology>
    </subcellularLocation>
</comment>
<evidence type="ECO:0000256" key="3">
    <source>
        <dbReference type="ARBA" id="ARBA00022475"/>
    </source>
</evidence>